<accession>A0A8S5SIU7</accession>
<proteinExistence type="predicted"/>
<feature type="region of interest" description="Disordered" evidence="1">
    <location>
        <begin position="21"/>
        <end position="44"/>
    </location>
</feature>
<evidence type="ECO:0000256" key="1">
    <source>
        <dbReference type="SAM" id="MobiDB-lite"/>
    </source>
</evidence>
<evidence type="ECO:0008006" key="3">
    <source>
        <dbReference type="Google" id="ProtNLM"/>
    </source>
</evidence>
<sequence length="147" mass="16700">MLNPDTLVRYYGLPTERVANNPGSKTAPTWKAVKRPNGTTDYIQQPDENTYEKIQRAGEGYDLASAIARLEAGDTSIKAKSMVYTEGTDLENLPKDIMTMHEKAEAAAETMEQLKEQLKQKQQTEQPKPEEEKEEKKEEVKENEPKQ</sequence>
<feature type="compositionally biased region" description="Basic and acidic residues" evidence="1">
    <location>
        <begin position="104"/>
        <end position="119"/>
    </location>
</feature>
<reference evidence="2" key="1">
    <citation type="journal article" date="2021" name="Proc. Natl. Acad. Sci. U.S.A.">
        <title>A Catalog of Tens of Thousands of Viruses from Human Metagenomes Reveals Hidden Associations with Chronic Diseases.</title>
        <authorList>
            <person name="Tisza M.J."/>
            <person name="Buck C.B."/>
        </authorList>
    </citation>
    <scope>NUCLEOTIDE SEQUENCE</scope>
    <source>
        <strain evidence="2">CtJkV4</strain>
    </source>
</reference>
<protein>
    <recommendedName>
        <fullName evidence="3">Internal scaffolding protein</fullName>
    </recommendedName>
</protein>
<dbReference type="EMBL" id="BK032604">
    <property type="protein sequence ID" value="DAF50878.1"/>
    <property type="molecule type" value="Genomic_DNA"/>
</dbReference>
<feature type="region of interest" description="Disordered" evidence="1">
    <location>
        <begin position="104"/>
        <end position="147"/>
    </location>
</feature>
<evidence type="ECO:0000313" key="2">
    <source>
        <dbReference type="EMBL" id="DAF50878.1"/>
    </source>
</evidence>
<organism evidence="2">
    <name type="scientific">Microviridae sp. ctJkV4</name>
    <dbReference type="NCBI Taxonomy" id="2827641"/>
    <lineage>
        <taxon>Viruses</taxon>
        <taxon>Monodnaviria</taxon>
        <taxon>Sangervirae</taxon>
        <taxon>Phixviricota</taxon>
        <taxon>Malgrandaviricetes</taxon>
        <taxon>Petitvirales</taxon>
        <taxon>Microviridae</taxon>
    </lineage>
</organism>
<feature type="compositionally biased region" description="Basic and acidic residues" evidence="1">
    <location>
        <begin position="127"/>
        <end position="147"/>
    </location>
</feature>
<name>A0A8S5SIU7_9VIRU</name>